<comment type="similarity">
    <text evidence="4">Belongs to the complex I NDUFS5 subunit family.</text>
</comment>
<keyword evidence="13 16" id="KW-1015">Disulfide bond</keyword>
<evidence type="ECO:0000256" key="12">
    <source>
        <dbReference type="ARBA" id="ARBA00023136"/>
    </source>
</evidence>
<evidence type="ECO:0000256" key="14">
    <source>
        <dbReference type="ARBA" id="ARBA00031222"/>
    </source>
</evidence>
<keyword evidence="19" id="KW-0418">Kinase</keyword>
<evidence type="ECO:0000256" key="6">
    <source>
        <dbReference type="ARBA" id="ARBA00013482"/>
    </source>
</evidence>
<comment type="subcellular location">
    <subcellularLocation>
        <location evidence="3">Mitochondrion inner membrane</location>
        <topology evidence="3">Peripheral membrane protein</topology>
    </subcellularLocation>
    <subcellularLocation>
        <location evidence="2">Mitochondrion intermembrane space</location>
    </subcellularLocation>
</comment>
<dbReference type="PANTHER" id="PTHR15224:SF1">
    <property type="entry name" value="NADH DEHYDROGENASE [UBIQUINONE] IRON-SULFUR PROTEIN 5"/>
    <property type="match status" value="1"/>
</dbReference>
<evidence type="ECO:0000256" key="15">
    <source>
        <dbReference type="ARBA" id="ARBA00032739"/>
    </source>
</evidence>
<evidence type="ECO:0000256" key="13">
    <source>
        <dbReference type="ARBA" id="ARBA00023157"/>
    </source>
</evidence>
<feature type="compositionally biased region" description="Polar residues" evidence="17">
    <location>
        <begin position="373"/>
        <end position="382"/>
    </location>
</feature>
<feature type="disulfide bond" evidence="16">
    <location>
        <begin position="634"/>
        <end position="644"/>
    </location>
</feature>
<feature type="disulfide bond" evidence="16">
    <location>
        <begin position="624"/>
        <end position="654"/>
    </location>
</feature>
<comment type="function">
    <text evidence="1">Accessory subunit of the mitochondrial membrane respiratory chain NADH dehydrogenase (Complex I), that is believed not to be involved in catalysis. Complex I functions in the transfer of electrons from NADH to the respiratory chain. The immediate electron acceptor for the enzyme is believed to be ubiquinone.</text>
</comment>
<dbReference type="GO" id="GO:0016301">
    <property type="term" value="F:kinase activity"/>
    <property type="evidence" value="ECO:0007669"/>
    <property type="project" value="UniProtKB-KW"/>
</dbReference>
<keyword evidence="20" id="KW-1185">Reference proteome</keyword>
<dbReference type="PANTHER" id="PTHR15224">
    <property type="entry name" value="NADH DEHYDROGENASE [UBIQUINONE] IRON-SULFUR PROTEIN 5"/>
    <property type="match status" value="1"/>
</dbReference>
<keyword evidence="10" id="KW-0249">Electron transport</keyword>
<comment type="caution">
    <text evidence="19">The sequence shown here is derived from an EMBL/GenBank/DDBJ whole genome shotgun (WGS) entry which is preliminary data.</text>
</comment>
<dbReference type="Gene3D" id="2.30.42.10">
    <property type="match status" value="1"/>
</dbReference>
<keyword evidence="12" id="KW-0472">Membrane</keyword>
<dbReference type="Proteomes" id="UP000241890">
    <property type="component" value="Unassembled WGS sequence"/>
</dbReference>
<keyword evidence="19" id="KW-0808">Transferase</keyword>
<dbReference type="InterPro" id="IPR019342">
    <property type="entry name" value="NADH_UbQ_OxRdtase_FeS-su5"/>
</dbReference>
<sequence length="691" mass="75675">MAADLHAGGGGGGGAGAEDGEDGARSSKMEAATRLCTRVRDPVDGRELRPADAYAQSEGVIFGSRASQQRYFDLLEEGIEVVFTNGQPRERPLERATLWTRDVALRGKASKQQFIVAPVLAAGAYVFTVRSQLDERFLQRRRKASVEIQVLDASGSRVVLRKTLVLDKRHPHQRADFTVELEDEGSMMLATFTGTSFIKPVNLRAEVTCLETPEFVRRTAKARRRSRSLLKDQEYVVEIVKDASGMGMSLCWNERAACALVSSLARHGPADQTSMIEVGDHLRSIQGVRVDNISFREQLRMIRDAPKYLVLVLREGSPRVHLDRASSFDVGDLRDAGRLTHHKTSSSAVSMSLPSKGSLTSASSPELADGTESAKSSVSSAQGPEAHAILAPTPNHKCADKDGPAADEESRVCAVCMQGDAVAPSSLSCGAGHLICADCINGFVTFASSVGNEAQLGPDNQSLRCVIPDCPADPISAFELAQYISQEDFQDLLRAGLRSHEQAVLQAERDRQELKDSAIQKHVNYVANEILTLKCPRNGHPFFDFDGCLALTCTRCRPQCYFCAWCLKDCGQFSHSHVMRCQASPRPGVFYASLAEVHQLRATHSDVLGPMASGFGFKTPTGRCHGFYIDLAECMKAEEDTTKCRPIREDYFECLHHRKEFAHRDAVAKELRKRGGVIPPPEEPAKPEASE</sequence>
<evidence type="ECO:0000256" key="16">
    <source>
        <dbReference type="PIRSR" id="PIRSR619342-50"/>
    </source>
</evidence>
<dbReference type="SUPFAM" id="SSF50156">
    <property type="entry name" value="PDZ domain-like"/>
    <property type="match status" value="1"/>
</dbReference>
<evidence type="ECO:0000256" key="4">
    <source>
        <dbReference type="ARBA" id="ARBA00007372"/>
    </source>
</evidence>
<evidence type="ECO:0000256" key="9">
    <source>
        <dbReference type="ARBA" id="ARBA00022792"/>
    </source>
</evidence>
<dbReference type="SMART" id="SM00228">
    <property type="entry name" value="PDZ"/>
    <property type="match status" value="1"/>
</dbReference>
<evidence type="ECO:0000256" key="10">
    <source>
        <dbReference type="ARBA" id="ARBA00022982"/>
    </source>
</evidence>
<evidence type="ECO:0000256" key="11">
    <source>
        <dbReference type="ARBA" id="ARBA00023128"/>
    </source>
</evidence>
<dbReference type="OrthoDB" id="9992197at2759"/>
<accession>A0A2R5G0Y3</accession>
<dbReference type="GO" id="GO:0005743">
    <property type="term" value="C:mitochondrial inner membrane"/>
    <property type="evidence" value="ECO:0007669"/>
    <property type="project" value="UniProtKB-SubCell"/>
</dbReference>
<dbReference type="CDD" id="cd24141">
    <property type="entry name" value="NDUFS5-like"/>
    <property type="match status" value="1"/>
</dbReference>
<protein>
    <recommendedName>
        <fullName evidence="6">NADH dehydrogenase [ubiquinone] iron-sulfur protein 5</fullName>
    </recommendedName>
    <alternativeName>
        <fullName evidence="14">Complex I-15 kDa</fullName>
    </alternativeName>
    <alternativeName>
        <fullName evidence="15">NADH-ubiquinone oxidoreductase 15 kDa subunit</fullName>
    </alternativeName>
</protein>
<dbReference type="GO" id="GO:0032981">
    <property type="term" value="P:mitochondrial respiratory chain complex I assembly"/>
    <property type="evidence" value="ECO:0007669"/>
    <property type="project" value="TreeGrafter"/>
</dbReference>
<reference evidence="19 20" key="1">
    <citation type="submission" date="2017-12" db="EMBL/GenBank/DDBJ databases">
        <title>Sequencing, de novo assembly and annotation of complete genome of a new Thraustochytrid species, strain FCC1311.</title>
        <authorList>
            <person name="Sedici K."/>
            <person name="Godart F."/>
            <person name="Aiese Cigliano R."/>
            <person name="Sanseverino W."/>
            <person name="Barakat M."/>
            <person name="Ortet P."/>
            <person name="Marechal E."/>
            <person name="Cagnac O."/>
            <person name="Amato A."/>
        </authorList>
    </citation>
    <scope>NUCLEOTIDE SEQUENCE [LARGE SCALE GENOMIC DNA]</scope>
</reference>
<evidence type="ECO:0000256" key="7">
    <source>
        <dbReference type="ARBA" id="ARBA00022448"/>
    </source>
</evidence>
<evidence type="ECO:0000313" key="19">
    <source>
        <dbReference type="EMBL" id="GBG24677.1"/>
    </source>
</evidence>
<proteinExistence type="inferred from homology"/>
<comment type="subunit">
    <text evidence="5">Mammalian complex I is composed of 45 different subunits. This is a component of the iron-sulfur (IP) fragment of the enzyme.</text>
</comment>
<evidence type="ECO:0000313" key="20">
    <source>
        <dbReference type="Proteomes" id="UP000241890"/>
    </source>
</evidence>
<keyword evidence="9" id="KW-0999">Mitochondrion inner membrane</keyword>
<feature type="region of interest" description="Disordered" evidence="17">
    <location>
        <begin position="672"/>
        <end position="691"/>
    </location>
</feature>
<evidence type="ECO:0000256" key="1">
    <source>
        <dbReference type="ARBA" id="ARBA00003195"/>
    </source>
</evidence>
<evidence type="ECO:0000256" key="3">
    <source>
        <dbReference type="ARBA" id="ARBA00004637"/>
    </source>
</evidence>
<evidence type="ECO:0000256" key="5">
    <source>
        <dbReference type="ARBA" id="ARBA00011261"/>
    </source>
</evidence>
<name>A0A2R5G0Y3_9STRA</name>
<keyword evidence="8" id="KW-0679">Respiratory chain</keyword>
<dbReference type="InterPro" id="IPR001478">
    <property type="entry name" value="PDZ"/>
</dbReference>
<feature type="region of interest" description="Disordered" evidence="17">
    <location>
        <begin position="339"/>
        <end position="384"/>
    </location>
</feature>
<dbReference type="EMBL" id="BEYU01000008">
    <property type="protein sequence ID" value="GBG24677.1"/>
    <property type="molecule type" value="Genomic_DNA"/>
</dbReference>
<dbReference type="GO" id="GO:0005758">
    <property type="term" value="C:mitochondrial intermembrane space"/>
    <property type="evidence" value="ECO:0007669"/>
    <property type="project" value="UniProtKB-SubCell"/>
</dbReference>
<evidence type="ECO:0000256" key="17">
    <source>
        <dbReference type="SAM" id="MobiDB-lite"/>
    </source>
</evidence>
<keyword evidence="11" id="KW-0496">Mitochondrion</keyword>
<feature type="compositionally biased region" description="Polar residues" evidence="17">
    <location>
        <begin position="345"/>
        <end position="364"/>
    </location>
</feature>
<feature type="domain" description="PDZ" evidence="18">
    <location>
        <begin position="236"/>
        <end position="317"/>
    </location>
</feature>
<keyword evidence="7" id="KW-0813">Transport</keyword>
<organism evidence="19 20">
    <name type="scientific">Hondaea fermentalgiana</name>
    <dbReference type="NCBI Taxonomy" id="2315210"/>
    <lineage>
        <taxon>Eukaryota</taxon>
        <taxon>Sar</taxon>
        <taxon>Stramenopiles</taxon>
        <taxon>Bigyra</taxon>
        <taxon>Labyrinthulomycetes</taxon>
        <taxon>Thraustochytrida</taxon>
        <taxon>Thraustochytriidae</taxon>
        <taxon>Hondaea</taxon>
    </lineage>
</organism>
<evidence type="ECO:0000256" key="2">
    <source>
        <dbReference type="ARBA" id="ARBA00004569"/>
    </source>
</evidence>
<feature type="compositionally biased region" description="Gly residues" evidence="17">
    <location>
        <begin position="7"/>
        <end position="17"/>
    </location>
</feature>
<dbReference type="InterPro" id="IPR036034">
    <property type="entry name" value="PDZ_sf"/>
</dbReference>
<evidence type="ECO:0000256" key="8">
    <source>
        <dbReference type="ARBA" id="ARBA00022660"/>
    </source>
</evidence>
<dbReference type="PROSITE" id="PS50106">
    <property type="entry name" value="PDZ"/>
    <property type="match status" value="1"/>
</dbReference>
<dbReference type="InParanoid" id="A0A2R5G0Y3"/>
<evidence type="ECO:0000259" key="18">
    <source>
        <dbReference type="PROSITE" id="PS50106"/>
    </source>
</evidence>
<dbReference type="AlphaFoldDB" id="A0A2R5G0Y3"/>
<gene>
    <name evidence="19" type="ORF">FCC1311_008952</name>
</gene>
<feature type="region of interest" description="Disordered" evidence="17">
    <location>
        <begin position="1"/>
        <end position="31"/>
    </location>
</feature>